<dbReference type="EMBL" id="QFOT01000182">
    <property type="protein sequence ID" value="PZP53409.1"/>
    <property type="molecule type" value="Genomic_DNA"/>
</dbReference>
<comment type="caution">
    <text evidence="1">The sequence shown here is derived from an EMBL/GenBank/DDBJ whole genome shotgun (WGS) entry which is preliminary data.</text>
</comment>
<dbReference type="AlphaFoldDB" id="A0A2W5HI51"/>
<reference evidence="1 2" key="1">
    <citation type="submission" date="2017-08" db="EMBL/GenBank/DDBJ databases">
        <title>Infants hospitalized years apart are colonized by the same room-sourced microbial strains.</title>
        <authorList>
            <person name="Brooks B."/>
            <person name="Olm M.R."/>
            <person name="Firek B.A."/>
            <person name="Baker R."/>
            <person name="Thomas B.C."/>
            <person name="Morowitz M.J."/>
            <person name="Banfield J.F."/>
        </authorList>
    </citation>
    <scope>NUCLEOTIDE SEQUENCE [LARGE SCALE GENOMIC DNA]</scope>
    <source>
        <strain evidence="1">S2_006_000_R2_64</strain>
    </source>
</reference>
<protein>
    <submittedName>
        <fullName evidence="1">Uncharacterized protein</fullName>
    </submittedName>
</protein>
<evidence type="ECO:0000313" key="2">
    <source>
        <dbReference type="Proteomes" id="UP000249739"/>
    </source>
</evidence>
<name>A0A2W5HI51_9BACT</name>
<sequence length="124" mass="14217">MTDTQKINLKWDEGEVINAIVRDYMLEDASLKEKETYTFSELLSGISQSGDFYVRGYDLGWKKRSGSAKVSARNAREFISRVFPQTSDWSLDGEMTQGRNAKLNIRLYHHDAPTGERYEIEAGE</sequence>
<accession>A0A2W5HI51</accession>
<proteinExistence type="predicted"/>
<evidence type="ECO:0000313" key="1">
    <source>
        <dbReference type="EMBL" id="PZP53409.1"/>
    </source>
</evidence>
<organism evidence="1 2">
    <name type="scientific">Micavibrio aeruginosavorus</name>
    <dbReference type="NCBI Taxonomy" id="349221"/>
    <lineage>
        <taxon>Bacteria</taxon>
        <taxon>Pseudomonadati</taxon>
        <taxon>Bdellovibrionota</taxon>
        <taxon>Bdellovibrionia</taxon>
        <taxon>Bdellovibrionales</taxon>
        <taxon>Pseudobdellovibrionaceae</taxon>
        <taxon>Micavibrio</taxon>
    </lineage>
</organism>
<dbReference type="Proteomes" id="UP000249739">
    <property type="component" value="Unassembled WGS sequence"/>
</dbReference>
<gene>
    <name evidence="1" type="ORF">DI586_11075</name>
</gene>